<dbReference type="InterPro" id="IPR035919">
    <property type="entry name" value="EAL_sf"/>
</dbReference>
<dbReference type="Pfam" id="PF00990">
    <property type="entry name" value="GGDEF"/>
    <property type="match status" value="1"/>
</dbReference>
<dbReference type="SUPFAM" id="SSF55781">
    <property type="entry name" value="GAF domain-like"/>
    <property type="match status" value="1"/>
</dbReference>
<dbReference type="Proteomes" id="UP000242231">
    <property type="component" value="Unassembled WGS sequence"/>
</dbReference>
<dbReference type="RefSeq" id="WP_104488006.1">
    <property type="nucleotide sequence ID" value="NZ_BMYB01000008.1"/>
</dbReference>
<gene>
    <name evidence="3" type="ORF">UN63_14865</name>
</gene>
<evidence type="ECO:0000259" key="1">
    <source>
        <dbReference type="PROSITE" id="PS50883"/>
    </source>
</evidence>
<dbReference type="NCBIfam" id="TIGR00254">
    <property type="entry name" value="GGDEF"/>
    <property type="match status" value="1"/>
</dbReference>
<organism evidence="3 4">
    <name type="scientific">Oceanisphaera arctica</name>
    <dbReference type="NCBI Taxonomy" id="641510"/>
    <lineage>
        <taxon>Bacteria</taxon>
        <taxon>Pseudomonadati</taxon>
        <taxon>Pseudomonadota</taxon>
        <taxon>Gammaproteobacteria</taxon>
        <taxon>Aeromonadales</taxon>
        <taxon>Aeromonadaceae</taxon>
        <taxon>Oceanisphaera</taxon>
    </lineage>
</organism>
<evidence type="ECO:0008006" key="5">
    <source>
        <dbReference type="Google" id="ProtNLM"/>
    </source>
</evidence>
<comment type="caution">
    <text evidence="3">The sequence shown here is derived from an EMBL/GenBank/DDBJ whole genome shotgun (WGS) entry which is preliminary data.</text>
</comment>
<dbReference type="PROSITE" id="PS50887">
    <property type="entry name" value="GGDEF"/>
    <property type="match status" value="1"/>
</dbReference>
<feature type="domain" description="EAL" evidence="1">
    <location>
        <begin position="458"/>
        <end position="706"/>
    </location>
</feature>
<name>A0A2P5TIT6_9GAMM</name>
<dbReference type="InterPro" id="IPR029787">
    <property type="entry name" value="Nucleotide_cyclase"/>
</dbReference>
<dbReference type="OrthoDB" id="9787514at2"/>
<dbReference type="Pfam" id="PF00563">
    <property type="entry name" value="EAL"/>
    <property type="match status" value="1"/>
</dbReference>
<dbReference type="SMART" id="SM00052">
    <property type="entry name" value="EAL"/>
    <property type="match status" value="1"/>
</dbReference>
<dbReference type="SMART" id="SM00267">
    <property type="entry name" value="GGDEF"/>
    <property type="match status" value="1"/>
</dbReference>
<dbReference type="PANTHER" id="PTHR33121">
    <property type="entry name" value="CYCLIC DI-GMP PHOSPHODIESTERASE PDEF"/>
    <property type="match status" value="1"/>
</dbReference>
<keyword evidence="4" id="KW-1185">Reference proteome</keyword>
<dbReference type="GO" id="GO:0071111">
    <property type="term" value="F:cyclic-guanylate-specific phosphodiesterase activity"/>
    <property type="evidence" value="ECO:0007669"/>
    <property type="project" value="InterPro"/>
</dbReference>
<accession>A0A2P5TIT6</accession>
<dbReference type="EMBL" id="MPZM01000050">
    <property type="protein sequence ID" value="PPL14759.1"/>
    <property type="molecule type" value="Genomic_DNA"/>
</dbReference>
<dbReference type="PANTHER" id="PTHR33121:SF23">
    <property type="entry name" value="CYCLIC DI-GMP PHOSPHODIESTERASE PDEB"/>
    <property type="match status" value="1"/>
</dbReference>
<dbReference type="Gene3D" id="3.30.450.40">
    <property type="match status" value="1"/>
</dbReference>
<dbReference type="CDD" id="cd01948">
    <property type="entry name" value="EAL"/>
    <property type="match status" value="1"/>
</dbReference>
<dbReference type="CDD" id="cd01949">
    <property type="entry name" value="GGDEF"/>
    <property type="match status" value="1"/>
</dbReference>
<dbReference type="PROSITE" id="PS50883">
    <property type="entry name" value="EAL"/>
    <property type="match status" value="1"/>
</dbReference>
<dbReference type="InterPro" id="IPR000160">
    <property type="entry name" value="GGDEF_dom"/>
</dbReference>
<evidence type="ECO:0000259" key="2">
    <source>
        <dbReference type="PROSITE" id="PS50887"/>
    </source>
</evidence>
<dbReference type="InterPro" id="IPR050706">
    <property type="entry name" value="Cyclic-di-GMP_PDE-like"/>
</dbReference>
<dbReference type="InterPro" id="IPR029016">
    <property type="entry name" value="GAF-like_dom_sf"/>
</dbReference>
<sequence>MSLLELSTVDFKRYLHHAAHQLPQLEGWLVQDRHGTVLEASESPENLDPGWFSRLTPAPDHAEEWVQQQGEKTVITHIIKTDNDIVWARLSLALCGNIDDALEVSRFIRDSLNHEIALLYELNSMAVELSDRYEELHLIYDIDAQPLSYEKSQSAIKQLVKSCVDYLSVDFAYLWLPRQKIEIAQGADQPKRDEFQCVMSGCRQRFLDHVTASGEAFVGNSFDELARHGNELPYKITICPIKSREENCIGFLMLARMMNKSDFTNSDRNLLGAMAGKVTKAILSIYDDKTGLVKHEGFGHQLRRALEAKQNQSFHHSLILVNIDKFSVINDIMGFDEGDRLLLRVTHMLNDCIRNSDTLARLTGNTFALLLPNCSMQDAQKIGQKIIEDIGSLSVTNGEQHQNISCRAALSGLKHENQSVDRLLSNLNIALDIAREQGGNRLQIYSQYDTEQASRSVAMRWIGRIQEALRNNRFVPYYQPIVPLQPDDTDEPHGEILLRYIDDSGAVIAPGEFMFAAEHYHLMPAIDLRVIELVLEQLPRDTSGVWSINLSGQSISEPDFIKKIVERIELHGINPRRLCFEVTETTAIRSLSEAKLFIAELREMGCSISLDDFGTGLSSFSYLRELDIDYLKIDGSFIRAMAQDPTAHIMVKAIHKVGQSMGLKTVAEFVETDDLRQQLIDIGIDYGQGYLFSKPIPLAEFLKQGY</sequence>
<dbReference type="InterPro" id="IPR043128">
    <property type="entry name" value="Rev_trsase/Diguanyl_cyclase"/>
</dbReference>
<dbReference type="InterPro" id="IPR001633">
    <property type="entry name" value="EAL_dom"/>
</dbReference>
<evidence type="ECO:0000313" key="4">
    <source>
        <dbReference type="Proteomes" id="UP000242231"/>
    </source>
</evidence>
<dbReference type="AlphaFoldDB" id="A0A2P5TIT6"/>
<proteinExistence type="predicted"/>
<dbReference type="SUPFAM" id="SSF141868">
    <property type="entry name" value="EAL domain-like"/>
    <property type="match status" value="1"/>
</dbReference>
<evidence type="ECO:0000313" key="3">
    <source>
        <dbReference type="EMBL" id="PPL14759.1"/>
    </source>
</evidence>
<protein>
    <recommendedName>
        <fullName evidence="5">GGDEF-domain containing protein</fullName>
    </recommendedName>
</protein>
<feature type="domain" description="GGDEF" evidence="2">
    <location>
        <begin position="314"/>
        <end position="447"/>
    </location>
</feature>
<dbReference type="Gene3D" id="3.30.70.270">
    <property type="match status" value="1"/>
</dbReference>
<dbReference type="Gene3D" id="3.20.20.450">
    <property type="entry name" value="EAL domain"/>
    <property type="match status" value="1"/>
</dbReference>
<dbReference type="SUPFAM" id="SSF55073">
    <property type="entry name" value="Nucleotide cyclase"/>
    <property type="match status" value="1"/>
</dbReference>
<reference evidence="4" key="1">
    <citation type="submission" date="2016-11" db="EMBL/GenBank/DDBJ databases">
        <authorList>
            <person name="Sisinthy S."/>
            <person name="Ara S."/>
            <person name="Gundlapally S.R."/>
        </authorList>
    </citation>
    <scope>NUCLEOTIDE SEQUENCE [LARGE SCALE GENOMIC DNA]</scope>
    <source>
        <strain evidence="4">V1-41</strain>
    </source>
</reference>